<dbReference type="KEGG" id="vhy:G7082_13555"/>
<reference evidence="2 3" key="1">
    <citation type="submission" date="2020-03" db="EMBL/GenBank/DDBJ databases">
        <title>Vagococcus sp. nov., isolated from beetles.</title>
        <authorList>
            <person name="Hyun D.-W."/>
            <person name="Bae J.-W."/>
        </authorList>
    </citation>
    <scope>NUCLEOTIDE SEQUENCE [LARGE SCALE GENOMIC DNA]</scope>
    <source>
        <strain evidence="2 3">HDW17B</strain>
    </source>
</reference>
<dbReference type="Proteomes" id="UP000501747">
    <property type="component" value="Chromosome"/>
</dbReference>
<proteinExistence type="predicted"/>
<gene>
    <name evidence="2" type="ORF">G7082_13555</name>
</gene>
<name>A0A6G8AWW1_9ENTE</name>
<keyword evidence="1" id="KW-0812">Transmembrane</keyword>
<protein>
    <submittedName>
        <fullName evidence="2">DUF4367 domain-containing protein</fullName>
    </submittedName>
</protein>
<sequence>MTNDYKKQVSKIKTPESLKMRTKELMEQELNQTEKEVTKEIKQEKAKIIKIKPQYKHLLQVAVIIGIIVIPSIYFSQNHYKVVSVEPNQFNFSPNLGKLGDVSSKDQYTIQKSDSADVIPEFLKEVKEGKIKGVNVRVAKDKKGKFYASFEKDKTFYYIEGKDITEKEFIDYLKKLF</sequence>
<evidence type="ECO:0000313" key="2">
    <source>
        <dbReference type="EMBL" id="QIL49449.1"/>
    </source>
</evidence>
<organism evidence="2 3">
    <name type="scientific">Vagococcus hydrophili</name>
    <dbReference type="NCBI Taxonomy" id="2714947"/>
    <lineage>
        <taxon>Bacteria</taxon>
        <taxon>Bacillati</taxon>
        <taxon>Bacillota</taxon>
        <taxon>Bacilli</taxon>
        <taxon>Lactobacillales</taxon>
        <taxon>Enterococcaceae</taxon>
        <taxon>Vagococcus</taxon>
    </lineage>
</organism>
<dbReference type="AlphaFoldDB" id="A0A6G8AWW1"/>
<feature type="transmembrane region" description="Helical" evidence="1">
    <location>
        <begin position="57"/>
        <end position="75"/>
    </location>
</feature>
<keyword evidence="1" id="KW-1133">Transmembrane helix</keyword>
<accession>A0A6G8AWW1</accession>
<keyword evidence="1" id="KW-0472">Membrane</keyword>
<keyword evidence="3" id="KW-1185">Reference proteome</keyword>
<dbReference type="RefSeq" id="WP_166035736.1">
    <property type="nucleotide sequence ID" value="NZ_CP049887.1"/>
</dbReference>
<evidence type="ECO:0000256" key="1">
    <source>
        <dbReference type="SAM" id="Phobius"/>
    </source>
</evidence>
<dbReference type="EMBL" id="CP049887">
    <property type="protein sequence ID" value="QIL49449.1"/>
    <property type="molecule type" value="Genomic_DNA"/>
</dbReference>
<evidence type="ECO:0000313" key="3">
    <source>
        <dbReference type="Proteomes" id="UP000501747"/>
    </source>
</evidence>